<evidence type="ECO:0000256" key="1">
    <source>
        <dbReference type="SAM" id="MobiDB-lite"/>
    </source>
</evidence>
<dbReference type="EMBL" id="CYKH01001947">
    <property type="protein sequence ID" value="CUG91632.1"/>
    <property type="molecule type" value="Genomic_DNA"/>
</dbReference>
<feature type="region of interest" description="Disordered" evidence="1">
    <location>
        <begin position="260"/>
        <end position="282"/>
    </location>
</feature>
<dbReference type="GO" id="GO:0005509">
    <property type="term" value="F:calcium ion binding"/>
    <property type="evidence" value="ECO:0007669"/>
    <property type="project" value="InterPro"/>
</dbReference>
<dbReference type="AlphaFoldDB" id="A0A0S4JJF4"/>
<dbReference type="InterPro" id="IPR023393">
    <property type="entry name" value="START-like_dom_sf"/>
</dbReference>
<dbReference type="OMA" id="PNRCFLE"/>
<reference evidence="4" key="1">
    <citation type="submission" date="2015-09" db="EMBL/GenBank/DDBJ databases">
        <authorList>
            <consortium name="Pathogen Informatics"/>
        </authorList>
    </citation>
    <scope>NUCLEOTIDE SEQUENCE [LARGE SCALE GENOMIC DNA]</scope>
    <source>
        <strain evidence="4">Lake Konstanz</strain>
    </source>
</reference>
<dbReference type="InterPro" id="IPR002048">
    <property type="entry name" value="EF_hand_dom"/>
</dbReference>
<sequence>MPTSGEVYYADTMLVAPHHVWALLARIDTGAEWAPDVIRCALVENNMYPTHEGCIRRSLLHSPIAVDGAVVRERLTRSCQGQHQSSLTFEYLDSDVPASHLPTLHFPLVLNWETTWQVSALPVDPNRCFVAVRSTYSINTVGDLPHQAADDAAVAEITRFLYLWITDLHKALSNYVISVAYPAVQAHLSIEHRMQYDRFEDAVVQLAARSDVASSVSTSLEVLLQTWVREAKNSLEKDVLIHHLRQEVASTRQVLESLASRTSAENVATSAGPENHTASHVPEQAAPPAVEAKADDVAPQQLGTAALAAQVLAAQGLPSDDDVANSPYAPPPPRLEPIVLSKLVREGRVHEELALRAFNQLDPKKSGSLSVDDVAILLSTVEHFGLFEDKNGYLDRVAALRKSSKQPLPTITEERRDAQAMEQLTPRRRQQEEDAQRSDTLRAMKSFVERWIGKYNYRKTNNVSFDQFCLLLLQLSK</sequence>
<protein>
    <recommendedName>
        <fullName evidence="2">EF-hand domain-containing protein</fullName>
    </recommendedName>
</protein>
<dbReference type="PROSITE" id="PS50222">
    <property type="entry name" value="EF_HAND_2"/>
    <property type="match status" value="1"/>
</dbReference>
<dbReference type="Gene3D" id="3.30.530.20">
    <property type="match status" value="1"/>
</dbReference>
<accession>A0A0S4JJF4</accession>
<name>A0A0S4JJF4_BODSA</name>
<gene>
    <name evidence="3" type="ORF">BSAL_33050</name>
</gene>
<dbReference type="VEuPathDB" id="TriTrypDB:BSAL_33050"/>
<evidence type="ECO:0000313" key="3">
    <source>
        <dbReference type="EMBL" id="CUG91632.1"/>
    </source>
</evidence>
<evidence type="ECO:0000259" key="2">
    <source>
        <dbReference type="PROSITE" id="PS50222"/>
    </source>
</evidence>
<evidence type="ECO:0000313" key="4">
    <source>
        <dbReference type="Proteomes" id="UP000051952"/>
    </source>
</evidence>
<dbReference type="OrthoDB" id="243777at2759"/>
<proteinExistence type="predicted"/>
<dbReference type="Proteomes" id="UP000051952">
    <property type="component" value="Unassembled WGS sequence"/>
</dbReference>
<feature type="domain" description="EF-hand" evidence="2">
    <location>
        <begin position="349"/>
        <end position="384"/>
    </location>
</feature>
<dbReference type="SUPFAM" id="SSF55961">
    <property type="entry name" value="Bet v1-like"/>
    <property type="match status" value="1"/>
</dbReference>
<organism evidence="3 4">
    <name type="scientific">Bodo saltans</name>
    <name type="common">Flagellated protozoan</name>
    <dbReference type="NCBI Taxonomy" id="75058"/>
    <lineage>
        <taxon>Eukaryota</taxon>
        <taxon>Discoba</taxon>
        <taxon>Euglenozoa</taxon>
        <taxon>Kinetoplastea</taxon>
        <taxon>Metakinetoplastina</taxon>
        <taxon>Eubodonida</taxon>
        <taxon>Bodonidae</taxon>
        <taxon>Bodo</taxon>
    </lineage>
</organism>
<keyword evidence="4" id="KW-1185">Reference proteome</keyword>
<feature type="compositionally biased region" description="Polar residues" evidence="1">
    <location>
        <begin position="260"/>
        <end position="269"/>
    </location>
</feature>